<protein>
    <submittedName>
        <fullName evidence="1">Uncharacterized protein</fullName>
    </submittedName>
</protein>
<evidence type="ECO:0000313" key="2">
    <source>
        <dbReference type="Proteomes" id="UP000317171"/>
    </source>
</evidence>
<dbReference type="KEGG" id="gaz:Pan241w_41270"/>
<dbReference type="AlphaFoldDB" id="A0A517RJJ3"/>
<keyword evidence="2" id="KW-1185">Reference proteome</keyword>
<proteinExistence type="predicted"/>
<dbReference type="RefSeq" id="WP_145219150.1">
    <property type="nucleotide sequence ID" value="NZ_CP036269.1"/>
</dbReference>
<dbReference type="OrthoDB" id="10012983at2"/>
<name>A0A517RJJ3_9PLAN</name>
<sequence>MTQHIADIIKQADLEKLNWDFYEDAEDAEEYAREKTIPGRIVSFIFDEAKDVNDAEKMIGLLTTFASRRSLVCWFLYCKNEFPFFVANSLEKYWLEFWPDRQNIDDSWLEITEPTENGSPIYDCRRQDTLSASSAVAHAARYAKNQSPHDAVISLSHAFIAFDISPVSSYVNYIDWLVNVAVPSAFDLEYMPPEKMFAMADFEIPSVMKNMISKG</sequence>
<accession>A0A517RJJ3</accession>
<dbReference type="Proteomes" id="UP000317171">
    <property type="component" value="Chromosome"/>
</dbReference>
<organism evidence="1 2">
    <name type="scientific">Gimesia alba</name>
    <dbReference type="NCBI Taxonomy" id="2527973"/>
    <lineage>
        <taxon>Bacteria</taxon>
        <taxon>Pseudomonadati</taxon>
        <taxon>Planctomycetota</taxon>
        <taxon>Planctomycetia</taxon>
        <taxon>Planctomycetales</taxon>
        <taxon>Planctomycetaceae</taxon>
        <taxon>Gimesia</taxon>
    </lineage>
</organism>
<reference evidence="1 2" key="1">
    <citation type="submission" date="2019-02" db="EMBL/GenBank/DDBJ databases">
        <title>Deep-cultivation of Planctomycetes and their phenomic and genomic characterization uncovers novel biology.</title>
        <authorList>
            <person name="Wiegand S."/>
            <person name="Jogler M."/>
            <person name="Boedeker C."/>
            <person name="Pinto D."/>
            <person name="Vollmers J."/>
            <person name="Rivas-Marin E."/>
            <person name="Kohn T."/>
            <person name="Peeters S.H."/>
            <person name="Heuer A."/>
            <person name="Rast P."/>
            <person name="Oberbeckmann S."/>
            <person name="Bunk B."/>
            <person name="Jeske O."/>
            <person name="Meyerdierks A."/>
            <person name="Storesund J.E."/>
            <person name="Kallscheuer N."/>
            <person name="Luecker S."/>
            <person name="Lage O.M."/>
            <person name="Pohl T."/>
            <person name="Merkel B.J."/>
            <person name="Hornburger P."/>
            <person name="Mueller R.-W."/>
            <person name="Bruemmer F."/>
            <person name="Labrenz M."/>
            <person name="Spormann A.M."/>
            <person name="Op den Camp H."/>
            <person name="Overmann J."/>
            <person name="Amann R."/>
            <person name="Jetten M.S.M."/>
            <person name="Mascher T."/>
            <person name="Medema M.H."/>
            <person name="Devos D.P."/>
            <person name="Kaster A.-K."/>
            <person name="Ovreas L."/>
            <person name="Rohde M."/>
            <person name="Galperin M.Y."/>
            <person name="Jogler C."/>
        </authorList>
    </citation>
    <scope>NUCLEOTIDE SEQUENCE [LARGE SCALE GENOMIC DNA]</scope>
    <source>
        <strain evidence="1 2">Pan241w</strain>
    </source>
</reference>
<gene>
    <name evidence="1" type="ORF">Pan241w_41270</name>
</gene>
<dbReference type="EMBL" id="CP036269">
    <property type="protein sequence ID" value="QDT44022.1"/>
    <property type="molecule type" value="Genomic_DNA"/>
</dbReference>
<evidence type="ECO:0000313" key="1">
    <source>
        <dbReference type="EMBL" id="QDT44022.1"/>
    </source>
</evidence>